<dbReference type="RefSeq" id="WP_010353422.1">
    <property type="nucleotide sequence ID" value="NZ_JAGJBY010000001.1"/>
</dbReference>
<organism evidence="1 2">
    <name type="scientific">Streptomyces acidiscabies</name>
    <dbReference type="NCBI Taxonomy" id="42234"/>
    <lineage>
        <taxon>Bacteria</taxon>
        <taxon>Bacillati</taxon>
        <taxon>Actinomycetota</taxon>
        <taxon>Actinomycetes</taxon>
        <taxon>Kitasatosporales</taxon>
        <taxon>Streptomycetaceae</taxon>
        <taxon>Streptomyces</taxon>
    </lineage>
</organism>
<dbReference type="EMBL" id="JARAWC010000015">
    <property type="protein sequence ID" value="MDX2962404.1"/>
    <property type="molecule type" value="Genomic_DNA"/>
</dbReference>
<reference evidence="1" key="1">
    <citation type="journal article" date="2023" name="Microb. Genom.">
        <title>Mesoterricola silvestris gen. nov., sp. nov., Mesoterricola sediminis sp. nov., Geothrix oryzae sp. nov., Geothrix edaphica sp. nov., Geothrix rubra sp. nov., and Geothrix limicola sp. nov., six novel members of Acidobacteriota isolated from soils.</title>
        <authorList>
            <person name="Weisberg A.J."/>
            <person name="Pearce E."/>
            <person name="Kramer C.G."/>
            <person name="Chang J.H."/>
            <person name="Clarke C.R."/>
        </authorList>
    </citation>
    <scope>NUCLEOTIDE SEQUENCE</scope>
    <source>
        <strain evidence="1">NRRL_B-16521</strain>
    </source>
</reference>
<gene>
    <name evidence="1" type="ORF">PV399_22220</name>
</gene>
<proteinExistence type="predicted"/>
<protein>
    <submittedName>
        <fullName evidence="1">Uncharacterized protein</fullName>
    </submittedName>
</protein>
<sequence>MAAINPPAWLQAGNYPARNDRLALTGLMSYSGFSFDEATPLRIRQGVKPSYQNYQLKVRAASTPNMTVIVSGGVCFIDQHDTGGVGTYICANDGDVTLTVQPAGGAGQYRRDCVVASVYDAEYSGSASEWRLEVIQGAYAASAGAAVRPALPSNAQILADIAIGPSQTSVTNANIGDVRIYSVAAGGIVPILSTVDMDHPAPGQVRYRTDTDTFVYGKGDGTTGQLLSSAGSPWITAYKAADESVSNATLQDDDHLFVSLAANATYLIDGLLAYTGQTFSAGPGDLRAVWSIPAGSTFRWSRNGPAQNAATGMDVVVTDESTVRLLGTFGGGTDVSAHFKGRITTVGTSGLLRLRWAQGTTNAAQATILRAGSWLRAQRIA</sequence>
<dbReference type="Proteomes" id="UP001282288">
    <property type="component" value="Unassembled WGS sequence"/>
</dbReference>
<dbReference type="AlphaFoldDB" id="A0AAP6EH14"/>
<name>A0AAP6EH14_9ACTN</name>
<accession>A0AAP6EH14</accession>
<evidence type="ECO:0000313" key="2">
    <source>
        <dbReference type="Proteomes" id="UP001282288"/>
    </source>
</evidence>
<dbReference type="GeneID" id="69804799"/>
<comment type="caution">
    <text evidence="1">The sequence shown here is derived from an EMBL/GenBank/DDBJ whole genome shotgun (WGS) entry which is preliminary data.</text>
</comment>
<evidence type="ECO:0000313" key="1">
    <source>
        <dbReference type="EMBL" id="MDX2962404.1"/>
    </source>
</evidence>